<dbReference type="PROSITE" id="PS50914">
    <property type="entry name" value="BON"/>
    <property type="match status" value="3"/>
</dbReference>
<dbReference type="PANTHER" id="PTHR34606:SF15">
    <property type="entry name" value="BON DOMAIN-CONTAINING PROTEIN"/>
    <property type="match status" value="1"/>
</dbReference>
<name>A0A8B2NUF9_9HYPH</name>
<dbReference type="PANTHER" id="PTHR34606">
    <property type="entry name" value="BON DOMAIN-CONTAINING PROTEIN"/>
    <property type="match status" value="1"/>
</dbReference>
<dbReference type="OrthoDB" id="680465at2"/>
<dbReference type="InterPro" id="IPR051686">
    <property type="entry name" value="Lipoprotein_DolP"/>
</dbReference>
<protein>
    <submittedName>
        <fullName evidence="2">Ornithine aminotransferase</fullName>
    </submittedName>
</protein>
<dbReference type="Pfam" id="PF04972">
    <property type="entry name" value="BON"/>
    <property type="match status" value="3"/>
</dbReference>
<dbReference type="SMART" id="SM00749">
    <property type="entry name" value="BON"/>
    <property type="match status" value="2"/>
</dbReference>
<accession>A0A8B2NUF9</accession>
<reference evidence="2 3" key="1">
    <citation type="submission" date="2018-05" db="EMBL/GenBank/DDBJ databases">
        <title>Acuticoccus sediminis sp. nov., isolated from deep-sea sediment of Indian Ocean.</title>
        <authorList>
            <person name="Liu X."/>
            <person name="Lai Q."/>
            <person name="Du Y."/>
            <person name="Sun F."/>
            <person name="Zhang X."/>
            <person name="Wang S."/>
            <person name="Shao Z."/>
        </authorList>
    </citation>
    <scope>NUCLEOTIDE SEQUENCE [LARGE SCALE GENOMIC DNA]</scope>
    <source>
        <strain evidence="2 3">PTG4-2</strain>
    </source>
</reference>
<keyword evidence="3" id="KW-1185">Reference proteome</keyword>
<gene>
    <name evidence="2" type="ORF">DLJ53_04975</name>
</gene>
<dbReference type="RefSeq" id="WP_111342842.1">
    <property type="nucleotide sequence ID" value="NZ_JAIWKD010000001.1"/>
</dbReference>
<feature type="domain" description="BON" evidence="1">
    <location>
        <begin position="149"/>
        <end position="216"/>
    </location>
</feature>
<dbReference type="Proteomes" id="UP000249590">
    <property type="component" value="Unassembled WGS sequence"/>
</dbReference>
<comment type="caution">
    <text evidence="2">The sequence shown here is derived from an EMBL/GenBank/DDBJ whole genome shotgun (WGS) entry which is preliminary data.</text>
</comment>
<dbReference type="Gene3D" id="3.30.1340.30">
    <property type="match status" value="3"/>
</dbReference>
<dbReference type="InterPro" id="IPR007055">
    <property type="entry name" value="BON_dom"/>
</dbReference>
<sequence length="216" mass="23730">MRSDRDIKNDILAELEWDPEVEMADIGVTVVDGAVTLSGSVPSYPERKAAERAAKRVKGVVSIAEDIRVRPANAPFCDDSSLAKRIAHVLEWDPALPHDLIQAEVRDGAVTLTGEVQWHFQRELVEAHVTRIGGIQSVTNLLTVTPHAARREVKREIVRALHRNADVEAANIDIDVKDGVVSIGGQVKAYYEKELVKNAVWKAPGVTAIEDHIKIG</sequence>
<dbReference type="AlphaFoldDB" id="A0A8B2NUF9"/>
<evidence type="ECO:0000313" key="2">
    <source>
        <dbReference type="EMBL" id="RAI03827.1"/>
    </source>
</evidence>
<dbReference type="EMBL" id="QHHQ01000001">
    <property type="protein sequence ID" value="RAI03827.1"/>
    <property type="molecule type" value="Genomic_DNA"/>
</dbReference>
<proteinExistence type="predicted"/>
<feature type="domain" description="BON" evidence="1">
    <location>
        <begin position="3"/>
        <end position="71"/>
    </location>
</feature>
<keyword evidence="2" id="KW-0032">Aminotransferase</keyword>
<organism evidence="2 3">
    <name type="scientific">Acuticoccus sediminis</name>
    <dbReference type="NCBI Taxonomy" id="2184697"/>
    <lineage>
        <taxon>Bacteria</taxon>
        <taxon>Pseudomonadati</taxon>
        <taxon>Pseudomonadota</taxon>
        <taxon>Alphaproteobacteria</taxon>
        <taxon>Hyphomicrobiales</taxon>
        <taxon>Amorphaceae</taxon>
        <taxon>Acuticoccus</taxon>
    </lineage>
</organism>
<dbReference type="GO" id="GO:0008483">
    <property type="term" value="F:transaminase activity"/>
    <property type="evidence" value="ECO:0007669"/>
    <property type="project" value="UniProtKB-KW"/>
</dbReference>
<feature type="domain" description="BON" evidence="1">
    <location>
        <begin position="78"/>
        <end position="146"/>
    </location>
</feature>
<keyword evidence="2" id="KW-0808">Transferase</keyword>
<dbReference type="InterPro" id="IPR014004">
    <property type="entry name" value="Transpt-assoc_nodulatn_dom_bac"/>
</dbReference>
<evidence type="ECO:0000313" key="3">
    <source>
        <dbReference type="Proteomes" id="UP000249590"/>
    </source>
</evidence>
<evidence type="ECO:0000259" key="1">
    <source>
        <dbReference type="PROSITE" id="PS50914"/>
    </source>
</evidence>